<dbReference type="PANTHER" id="PTHR34436:SF1">
    <property type="entry name" value="CENTROMERE PROTEIN M"/>
    <property type="match status" value="1"/>
</dbReference>
<dbReference type="AlphaFoldDB" id="A0A8J7NUB5"/>
<organism evidence="7 8">
    <name type="scientific">Atractosteus spatula</name>
    <name type="common">Alligator gar</name>
    <name type="synonym">Lepisosteus spatula</name>
    <dbReference type="NCBI Taxonomy" id="7917"/>
    <lineage>
        <taxon>Eukaryota</taxon>
        <taxon>Metazoa</taxon>
        <taxon>Chordata</taxon>
        <taxon>Craniata</taxon>
        <taxon>Vertebrata</taxon>
        <taxon>Euteleostomi</taxon>
        <taxon>Actinopterygii</taxon>
        <taxon>Neopterygii</taxon>
        <taxon>Holostei</taxon>
        <taxon>Semionotiformes</taxon>
        <taxon>Lepisosteidae</taxon>
        <taxon>Atractosteus</taxon>
    </lineage>
</organism>
<comment type="subcellular location">
    <subcellularLocation>
        <location evidence="2">Chromosome</location>
        <location evidence="2">Centromere</location>
    </subcellularLocation>
    <subcellularLocation>
        <location evidence="1">Nucleus</location>
    </subcellularLocation>
</comment>
<feature type="non-terminal residue" evidence="7">
    <location>
        <position position="101"/>
    </location>
</feature>
<keyword evidence="6" id="KW-0137">Centromere</keyword>
<sequence length="101" mass="10694">MEPGYCLGKACFLAAEARCDLVPPERLSSLMRLAASCHCPLLFAEAQTAEGVRVAAQRLLRVLKVSAGLVPGTTGLYMSTLTRSTVPADLLADTPADWLSS</sequence>
<name>A0A8J7NUB5_ATRSP</name>
<dbReference type="GO" id="GO:0000775">
    <property type="term" value="C:chromosome, centromeric region"/>
    <property type="evidence" value="ECO:0007669"/>
    <property type="project" value="UniProtKB-SubCell"/>
</dbReference>
<protein>
    <recommendedName>
        <fullName evidence="3">Centromere protein M</fullName>
    </recommendedName>
</protein>
<feature type="non-terminal residue" evidence="7">
    <location>
        <position position="1"/>
    </location>
</feature>
<evidence type="ECO:0000256" key="6">
    <source>
        <dbReference type="ARBA" id="ARBA00023328"/>
    </source>
</evidence>
<dbReference type="Proteomes" id="UP000736164">
    <property type="component" value="Unassembled WGS sequence"/>
</dbReference>
<evidence type="ECO:0000256" key="2">
    <source>
        <dbReference type="ARBA" id="ARBA00004584"/>
    </source>
</evidence>
<dbReference type="EMBL" id="JAAWVO010047982">
    <property type="protein sequence ID" value="MBN3319790.1"/>
    <property type="molecule type" value="Genomic_DNA"/>
</dbReference>
<evidence type="ECO:0000256" key="1">
    <source>
        <dbReference type="ARBA" id="ARBA00004123"/>
    </source>
</evidence>
<dbReference type="InterPro" id="IPR027417">
    <property type="entry name" value="P-loop_NTPase"/>
</dbReference>
<keyword evidence="8" id="KW-1185">Reference proteome</keyword>
<proteinExistence type="predicted"/>
<dbReference type="GO" id="GO:0005634">
    <property type="term" value="C:nucleus"/>
    <property type="evidence" value="ECO:0007669"/>
    <property type="project" value="UniProtKB-SubCell"/>
</dbReference>
<keyword evidence="4" id="KW-0158">Chromosome</keyword>
<evidence type="ECO:0000313" key="7">
    <source>
        <dbReference type="EMBL" id="MBN3319790.1"/>
    </source>
</evidence>
<keyword evidence="5" id="KW-0539">Nucleus</keyword>
<gene>
    <name evidence="7" type="primary">Cenpm</name>
    <name evidence="7" type="ORF">GTO95_0006751</name>
</gene>
<dbReference type="PANTHER" id="PTHR34436">
    <property type="entry name" value="CENTROMERE PROTEIN M"/>
    <property type="match status" value="1"/>
</dbReference>
<dbReference type="Pfam" id="PF11111">
    <property type="entry name" value="CENP-M"/>
    <property type="match status" value="1"/>
</dbReference>
<dbReference type="InterPro" id="IPR020987">
    <property type="entry name" value="Centromere_Cenp-M"/>
</dbReference>
<evidence type="ECO:0000256" key="5">
    <source>
        <dbReference type="ARBA" id="ARBA00023242"/>
    </source>
</evidence>
<comment type="caution">
    <text evidence="7">The sequence shown here is derived from an EMBL/GenBank/DDBJ whole genome shotgun (WGS) entry which is preliminary data.</text>
</comment>
<evidence type="ECO:0000256" key="4">
    <source>
        <dbReference type="ARBA" id="ARBA00022454"/>
    </source>
</evidence>
<reference evidence="7" key="1">
    <citation type="journal article" date="2021" name="Cell">
        <title>Tracing the genetic footprints of vertebrate landing in non-teleost ray-finned fishes.</title>
        <authorList>
            <person name="Bi X."/>
            <person name="Wang K."/>
            <person name="Yang L."/>
            <person name="Pan H."/>
            <person name="Jiang H."/>
            <person name="Wei Q."/>
            <person name="Fang M."/>
            <person name="Yu H."/>
            <person name="Zhu C."/>
            <person name="Cai Y."/>
            <person name="He Y."/>
            <person name="Gan X."/>
            <person name="Zeng H."/>
            <person name="Yu D."/>
            <person name="Zhu Y."/>
            <person name="Jiang H."/>
            <person name="Qiu Q."/>
            <person name="Yang H."/>
            <person name="Zhang Y.E."/>
            <person name="Wang W."/>
            <person name="Zhu M."/>
            <person name="He S."/>
            <person name="Zhang G."/>
        </authorList>
    </citation>
    <scope>NUCLEOTIDE SEQUENCE</scope>
    <source>
        <strain evidence="7">Allg_001</strain>
    </source>
</reference>
<accession>A0A8J7NUB5</accession>
<evidence type="ECO:0000313" key="8">
    <source>
        <dbReference type="Proteomes" id="UP000736164"/>
    </source>
</evidence>
<evidence type="ECO:0000256" key="3">
    <source>
        <dbReference type="ARBA" id="ARBA00016382"/>
    </source>
</evidence>
<dbReference type="Gene3D" id="3.40.50.300">
    <property type="entry name" value="P-loop containing nucleotide triphosphate hydrolases"/>
    <property type="match status" value="1"/>
</dbReference>